<keyword evidence="8" id="KW-0626">Porin</keyword>
<dbReference type="InterPro" id="IPR002299">
    <property type="entry name" value="Porin_Neis"/>
</dbReference>
<dbReference type="Pfam" id="PF13609">
    <property type="entry name" value="Porin_4"/>
    <property type="match status" value="1"/>
</dbReference>
<keyword evidence="7" id="KW-0406">Ion transport</keyword>
<dbReference type="InterPro" id="IPR050298">
    <property type="entry name" value="Gram-neg_bact_OMP"/>
</dbReference>
<evidence type="ECO:0000256" key="10">
    <source>
        <dbReference type="ARBA" id="ARBA00023237"/>
    </source>
</evidence>
<dbReference type="PROSITE" id="PS00151">
    <property type="entry name" value="ACYLPHOSPHATASE_2"/>
    <property type="match status" value="1"/>
</dbReference>
<evidence type="ECO:0000256" key="3">
    <source>
        <dbReference type="ARBA" id="ARBA00022448"/>
    </source>
</evidence>
<dbReference type="Gene3D" id="2.40.160.10">
    <property type="entry name" value="Porin"/>
    <property type="match status" value="1"/>
</dbReference>
<dbReference type="GO" id="GO:0009279">
    <property type="term" value="C:cell outer membrane"/>
    <property type="evidence" value="ECO:0007669"/>
    <property type="project" value="UniProtKB-SubCell"/>
</dbReference>
<dbReference type="InterPro" id="IPR033900">
    <property type="entry name" value="Gram_neg_porin_domain"/>
</dbReference>
<dbReference type="GO" id="GO:0015288">
    <property type="term" value="F:porin activity"/>
    <property type="evidence" value="ECO:0007669"/>
    <property type="project" value="UniProtKB-KW"/>
</dbReference>
<accession>A0A5E4S8D7</accession>
<keyword evidence="10" id="KW-0998">Cell outer membrane</keyword>
<dbReference type="PANTHER" id="PTHR34501:SF9">
    <property type="entry name" value="MAJOR OUTER MEMBRANE PROTEIN P.IA"/>
    <property type="match status" value="1"/>
</dbReference>
<evidence type="ECO:0000256" key="8">
    <source>
        <dbReference type="ARBA" id="ARBA00023114"/>
    </source>
</evidence>
<evidence type="ECO:0000313" key="13">
    <source>
        <dbReference type="Proteomes" id="UP000367825"/>
    </source>
</evidence>
<comment type="subunit">
    <text evidence="2">Homotrimer.</text>
</comment>
<dbReference type="PRINTS" id="PR00184">
    <property type="entry name" value="NEISSPPORIN"/>
</dbReference>
<evidence type="ECO:0000256" key="4">
    <source>
        <dbReference type="ARBA" id="ARBA00022452"/>
    </source>
</evidence>
<keyword evidence="5" id="KW-0812">Transmembrane</keyword>
<keyword evidence="3" id="KW-0813">Transport</keyword>
<evidence type="ECO:0000256" key="5">
    <source>
        <dbReference type="ARBA" id="ARBA00022692"/>
    </source>
</evidence>
<keyword evidence="6" id="KW-0732">Signal</keyword>
<proteinExistence type="predicted"/>
<evidence type="ECO:0000256" key="1">
    <source>
        <dbReference type="ARBA" id="ARBA00004571"/>
    </source>
</evidence>
<dbReference type="InterPro" id="IPR017968">
    <property type="entry name" value="Acylphosphatase_CS"/>
</dbReference>
<sequence length="401" mass="41862">MPQSCSHAVEEAGPATLSRVRRPTRGGEQTLEAVYFKNKGTEVKGKHALAAGLLLGAGLAHAQSNVTLYGIIDTGIAYYNNAANGGSFIGEPTLTGKVPSRFGFKGVEDLGGGLKAVFTLENGFQPGTGGLNYGGRLFGRQANVGLSGAWGTLLVGRQNNMTFYVTGNADVIGPSIFSLASIDPYIANARSDSAIGYMGKFSGVTIGATYSFGRDASSAGGPSGTNCAGNVAGNYQACKQFTGLIGYDYENFGISASYDQMRGNTGAAAPLTSSSYTDSHSVINVYYKWSSGRVGGGWIHRNVSADAASLRSDMYFIGLTYLPTITWALDAQAIRYQLKSRANATMLIGRATYSLSKRTSLYGMAGWVANSRNGAVAIAAGGSVVTGSNQFGTMLGIQHTF</sequence>
<evidence type="ECO:0000256" key="7">
    <source>
        <dbReference type="ARBA" id="ARBA00023065"/>
    </source>
</evidence>
<dbReference type="Proteomes" id="UP000367825">
    <property type="component" value="Unassembled WGS sequence"/>
</dbReference>
<dbReference type="InterPro" id="IPR023614">
    <property type="entry name" value="Porin_dom_sf"/>
</dbReference>
<dbReference type="GO" id="GO:0046930">
    <property type="term" value="C:pore complex"/>
    <property type="evidence" value="ECO:0007669"/>
    <property type="project" value="UniProtKB-KW"/>
</dbReference>
<comment type="subcellular location">
    <subcellularLocation>
        <location evidence="1">Cell outer membrane</location>
        <topology evidence="1">Multi-pass membrane protein</topology>
    </subcellularLocation>
</comment>
<dbReference type="AlphaFoldDB" id="A0A5E4S8D7"/>
<dbReference type="EMBL" id="CABPSC010000001">
    <property type="protein sequence ID" value="VVD70309.1"/>
    <property type="molecule type" value="Genomic_DNA"/>
</dbReference>
<keyword evidence="13" id="KW-1185">Reference proteome</keyword>
<feature type="domain" description="Porin" evidence="11">
    <location>
        <begin position="50"/>
        <end position="371"/>
    </location>
</feature>
<gene>
    <name evidence="12" type="ORF">PNO31109_00563</name>
</gene>
<evidence type="ECO:0000313" key="12">
    <source>
        <dbReference type="EMBL" id="VVD70309.1"/>
    </source>
</evidence>
<evidence type="ECO:0000256" key="2">
    <source>
        <dbReference type="ARBA" id="ARBA00011233"/>
    </source>
</evidence>
<evidence type="ECO:0000256" key="9">
    <source>
        <dbReference type="ARBA" id="ARBA00023136"/>
    </source>
</evidence>
<reference evidence="12 13" key="1">
    <citation type="submission" date="2019-08" db="EMBL/GenBank/DDBJ databases">
        <authorList>
            <person name="Peeters C."/>
        </authorList>
    </citation>
    <scope>NUCLEOTIDE SEQUENCE [LARGE SCALE GENOMIC DNA]</scope>
    <source>
        <strain evidence="12 13">LMG 31109</strain>
    </source>
</reference>
<keyword evidence="4" id="KW-1134">Transmembrane beta strand</keyword>
<protein>
    <submittedName>
        <fullName evidence="12">Porin</fullName>
    </submittedName>
</protein>
<organism evidence="12 13">
    <name type="scientific">Pandoraea nosoerga</name>
    <dbReference type="NCBI Taxonomy" id="2508296"/>
    <lineage>
        <taxon>Bacteria</taxon>
        <taxon>Pseudomonadati</taxon>
        <taxon>Pseudomonadota</taxon>
        <taxon>Betaproteobacteria</taxon>
        <taxon>Burkholderiales</taxon>
        <taxon>Burkholderiaceae</taxon>
        <taxon>Pandoraea</taxon>
    </lineage>
</organism>
<dbReference type="CDD" id="cd00342">
    <property type="entry name" value="gram_neg_porins"/>
    <property type="match status" value="1"/>
</dbReference>
<evidence type="ECO:0000256" key="6">
    <source>
        <dbReference type="ARBA" id="ARBA00022729"/>
    </source>
</evidence>
<dbReference type="GO" id="GO:0006811">
    <property type="term" value="P:monoatomic ion transport"/>
    <property type="evidence" value="ECO:0007669"/>
    <property type="project" value="UniProtKB-KW"/>
</dbReference>
<evidence type="ECO:0000259" key="11">
    <source>
        <dbReference type="Pfam" id="PF13609"/>
    </source>
</evidence>
<dbReference type="PANTHER" id="PTHR34501">
    <property type="entry name" value="PROTEIN YDDL-RELATED"/>
    <property type="match status" value="1"/>
</dbReference>
<keyword evidence="9" id="KW-0472">Membrane</keyword>
<dbReference type="SUPFAM" id="SSF56935">
    <property type="entry name" value="Porins"/>
    <property type="match status" value="1"/>
</dbReference>
<name>A0A5E4S8D7_9BURK</name>